<accession>A0A287DDH4</accession>
<dbReference type="SUPFAM" id="SSF53098">
    <property type="entry name" value="Ribonuclease H-like"/>
    <property type="match status" value="1"/>
</dbReference>
<evidence type="ECO:0000256" key="2">
    <source>
        <dbReference type="ARBA" id="ARBA00022737"/>
    </source>
</evidence>
<dbReference type="PROSITE" id="PS51139">
    <property type="entry name" value="GTF2I"/>
    <property type="match status" value="2"/>
</dbReference>
<evidence type="ECO:0000256" key="4">
    <source>
        <dbReference type="ARBA" id="ARBA00023125"/>
    </source>
</evidence>
<dbReference type="AlphaFoldDB" id="A0A287DDH4"/>
<dbReference type="InterPro" id="IPR004212">
    <property type="entry name" value="GTF2I"/>
</dbReference>
<sequence length="935" mass="105129">MAQVAMSTLPVEDEESSESRMVVTFLMSALESMCKELAKSKVEVACIAVYETDVFVVGTERGCAFVNTRKDLQKDFARYCLMEEPSEAKPPRPAHGPQASPGEAETLRKAVGDHFCLCYGKALGTTAMVPVPYEQMLRDQAAVEVQGLPEGLAFQHPENYDLATLKRILEDRAGISFIIHSPHVACLDQTPSPFSCGAISVKTEPMDDSGISLKTEAVSVKKESEDPCYCQHHVPGTDHCSNTSNEEMETELPMEAFSFFLKSSLLSSLPLLLPQRGNTNSFSITNSAAGVEDLKIVQVAIPDNEKEKLSNIEKTKQLREQVNDLFSRKFGEAIGVDFPVKVPYRKITFNPGCVVIDGMPPGVVFKAPGYLEITSMRRILEAADFIKFTVIRPLPGLELSNVGKRKIDQEGRVFQEKWERAYFFVEEQSIPTCLICKQSMSVSKEYNLRRHYQTNHSKHYDQYTEHMRDQKLRELKRGLRRYLLGSPEAGPAEQKQVLPSAGRLDSATEQPAEDVAGSLWEKLREKLRSFVAYSLAIDEITDINNTTQLAIFIRGVDAGFDVSEELLDTVPMTGTKSANEVFSRVEKSLKKFNIDWSKLVSVASTGTPAMVDANSGLVTKLKSKVATLCKGSDLKSIRCIIHPESVCAQKLKMDHVMDVVVDSVNWVCSRGLNHGKFTTLLYELDSQYGSLLYHTGIKWLSRGLVLKRFFESLEEIDSFMSSRGKPVPQLSSKDWIRDLAFLVDVTMHLNTLNVSLQGHSQVVTQMYDLLRAFLAKLCLWETHLARNNLAHFPTLKLVARHQGDGLNYVPRIAELKTEFQKRLSDFERYESELRLFSAPFSTGIESVREELQLEVIDLQCNSALKAKYDEVGVPEFYRHLWSSYPRYRSHCARVLSMFGSTYVCEQLFSIMKLSKTKHCSQLKGSQWDPVLHVAS</sequence>
<reference evidence="8" key="2">
    <citation type="submission" date="2025-08" db="UniProtKB">
        <authorList>
            <consortium name="Ensembl"/>
        </authorList>
    </citation>
    <scope>IDENTIFICATION</scope>
</reference>
<comment type="subcellular location">
    <subcellularLocation>
        <location evidence="1">Nucleus</location>
    </subcellularLocation>
</comment>
<dbReference type="GeneTree" id="ENSGT00940000162266"/>
<dbReference type="FunCoup" id="A0A287DDH4">
    <property type="interactions" value="1334"/>
</dbReference>
<dbReference type="PANTHER" id="PTHR47831:SF1">
    <property type="entry name" value="GENERAL TRANSCRIPTION FACTOR II-I REPEAT DOMAIN-CONTAINING PROTEIN 2A-RELATED"/>
    <property type="match status" value="1"/>
</dbReference>
<keyword evidence="2" id="KW-0677">Repeat</keyword>
<dbReference type="Pfam" id="PF02946">
    <property type="entry name" value="GTF2I"/>
    <property type="match status" value="2"/>
</dbReference>
<protein>
    <submittedName>
        <fullName evidence="8">General transcription factor II-I repeat domain-containing protein 2B</fullName>
    </submittedName>
</protein>
<organism evidence="8 9">
    <name type="scientific">Ictidomys tridecemlineatus</name>
    <name type="common">Thirteen-lined ground squirrel</name>
    <name type="synonym">Spermophilus tridecemlineatus</name>
    <dbReference type="NCBI Taxonomy" id="43179"/>
    <lineage>
        <taxon>Eukaryota</taxon>
        <taxon>Metazoa</taxon>
        <taxon>Chordata</taxon>
        <taxon>Craniata</taxon>
        <taxon>Vertebrata</taxon>
        <taxon>Euteleostomi</taxon>
        <taxon>Mammalia</taxon>
        <taxon>Eutheria</taxon>
        <taxon>Euarchontoglires</taxon>
        <taxon>Glires</taxon>
        <taxon>Rodentia</taxon>
        <taxon>Sciuromorpha</taxon>
        <taxon>Sciuridae</taxon>
        <taxon>Xerinae</taxon>
        <taxon>Marmotini</taxon>
        <taxon>Ictidomys</taxon>
    </lineage>
</organism>
<dbReference type="PANTHER" id="PTHR47831">
    <property type="entry name" value="GENERAL TRANSCRIPTION FACTOR II-I REPEAT DOMAIN-CONTAINING PROTEIN 2"/>
    <property type="match status" value="1"/>
</dbReference>
<keyword evidence="6" id="KW-0539">Nucleus</keyword>
<reference evidence="8" key="3">
    <citation type="submission" date="2025-09" db="UniProtKB">
        <authorList>
            <consortium name="Ensembl"/>
        </authorList>
    </citation>
    <scope>IDENTIFICATION</scope>
</reference>
<evidence type="ECO:0000313" key="8">
    <source>
        <dbReference type="Ensembl" id="ENSSTOP00000031551.1"/>
    </source>
</evidence>
<keyword evidence="4" id="KW-0238">DNA-binding</keyword>
<dbReference type="GO" id="GO:0005634">
    <property type="term" value="C:nucleus"/>
    <property type="evidence" value="ECO:0007669"/>
    <property type="project" value="UniProtKB-SubCell"/>
</dbReference>
<dbReference type="InterPro" id="IPR036647">
    <property type="entry name" value="GTF2I-like_rpt_sf"/>
</dbReference>
<dbReference type="InterPro" id="IPR042224">
    <property type="entry name" value="GTF2IRD2"/>
</dbReference>
<dbReference type="Proteomes" id="UP000005215">
    <property type="component" value="Unassembled WGS sequence"/>
</dbReference>
<gene>
    <name evidence="8" type="primary">LOC101973730</name>
</gene>
<keyword evidence="3" id="KW-0805">Transcription regulation</keyword>
<evidence type="ECO:0000256" key="1">
    <source>
        <dbReference type="ARBA" id="ARBA00004123"/>
    </source>
</evidence>
<evidence type="ECO:0000256" key="6">
    <source>
        <dbReference type="ARBA" id="ARBA00023242"/>
    </source>
</evidence>
<dbReference type="InParanoid" id="A0A287DDH4"/>
<keyword evidence="5" id="KW-0804">Transcription</keyword>
<dbReference type="EMBL" id="AGTP01053399">
    <property type="status" value="NOT_ANNOTATED_CDS"/>
    <property type="molecule type" value="Genomic_DNA"/>
</dbReference>
<name>A0A287DDH4_ICTTR</name>
<dbReference type="STRING" id="43179.ENSSTOP00000031551"/>
<dbReference type="Ensembl" id="ENSSTOT00000036249.1">
    <property type="protein sequence ID" value="ENSSTOP00000031551.1"/>
    <property type="gene ID" value="ENSSTOG00000032504.1"/>
</dbReference>
<proteinExistence type="predicted"/>
<dbReference type="InterPro" id="IPR012337">
    <property type="entry name" value="RNaseH-like_sf"/>
</dbReference>
<evidence type="ECO:0000256" key="7">
    <source>
        <dbReference type="SAM" id="MobiDB-lite"/>
    </source>
</evidence>
<dbReference type="SUPFAM" id="SSF117773">
    <property type="entry name" value="GTF2I-like repeat"/>
    <property type="match status" value="2"/>
</dbReference>
<dbReference type="GO" id="GO:0003677">
    <property type="term" value="F:DNA binding"/>
    <property type="evidence" value="ECO:0007669"/>
    <property type="project" value="UniProtKB-KW"/>
</dbReference>
<keyword evidence="9" id="KW-1185">Reference proteome</keyword>
<evidence type="ECO:0000313" key="9">
    <source>
        <dbReference type="Proteomes" id="UP000005215"/>
    </source>
</evidence>
<feature type="region of interest" description="Disordered" evidence="7">
    <location>
        <begin position="490"/>
        <end position="510"/>
    </location>
</feature>
<evidence type="ECO:0000256" key="3">
    <source>
        <dbReference type="ARBA" id="ARBA00023015"/>
    </source>
</evidence>
<dbReference type="FunFam" id="3.90.1460.10:FF:000002">
    <property type="entry name" value="General transcription factor II-I isoform 1"/>
    <property type="match status" value="1"/>
</dbReference>
<evidence type="ECO:0000256" key="5">
    <source>
        <dbReference type="ARBA" id="ARBA00023163"/>
    </source>
</evidence>
<reference evidence="9" key="1">
    <citation type="submission" date="2011-11" db="EMBL/GenBank/DDBJ databases">
        <title>The Draft Genome of Spermophilus tridecemlineatus.</title>
        <authorList>
            <consortium name="The Broad Institute Genome Assembly &amp; Analysis Group"/>
            <consortium name="Computational R&amp;D Group"/>
            <consortium name="and Sequencing Platform"/>
            <person name="Di Palma F."/>
            <person name="Alfoldi J."/>
            <person name="Johnson J."/>
            <person name="Berlin A."/>
            <person name="Gnerre S."/>
            <person name="Jaffe D."/>
            <person name="MacCallum I."/>
            <person name="Young S."/>
            <person name="Walker B.J."/>
            <person name="Lindblad-Toh K."/>
        </authorList>
    </citation>
    <scope>NUCLEOTIDE SEQUENCE [LARGE SCALE GENOMIC DNA]</scope>
</reference>
<dbReference type="GO" id="GO:0014883">
    <property type="term" value="P:transition between fast and slow fiber"/>
    <property type="evidence" value="ECO:0007669"/>
    <property type="project" value="Ensembl"/>
</dbReference>
<dbReference type="EMBL" id="AGTP01053398">
    <property type="status" value="NOT_ANNOTATED_CDS"/>
    <property type="molecule type" value="Genomic_DNA"/>
</dbReference>
<dbReference type="Gene3D" id="3.90.1460.10">
    <property type="entry name" value="GTF2I-like"/>
    <property type="match status" value="2"/>
</dbReference>